<evidence type="ECO:0000256" key="4">
    <source>
        <dbReference type="ARBA" id="ARBA00022889"/>
    </source>
</evidence>
<dbReference type="RefSeq" id="XP_055860890.1">
    <property type="nucleotide sequence ID" value="XM_056004915.1"/>
</dbReference>
<keyword evidence="4" id="KW-0130">Cell adhesion</keyword>
<dbReference type="Proteomes" id="UP001165740">
    <property type="component" value="Chromosome 11"/>
</dbReference>
<feature type="signal peptide" evidence="9">
    <location>
        <begin position="1"/>
        <end position="25"/>
    </location>
</feature>
<evidence type="ECO:0000256" key="8">
    <source>
        <dbReference type="SAM" id="Phobius"/>
    </source>
</evidence>
<keyword evidence="6 8" id="KW-0472">Membrane</keyword>
<dbReference type="InterPro" id="IPR013836">
    <property type="entry name" value="CD34/Podocalyxin"/>
</dbReference>
<keyword evidence="7" id="KW-0325">Glycoprotein</keyword>
<accession>A0A9W2YDY5</accession>
<dbReference type="RefSeq" id="XP_055860891.1">
    <property type="nucleotide sequence ID" value="XM_056004916.1"/>
</dbReference>
<dbReference type="GeneID" id="106051797"/>
<protein>
    <submittedName>
        <fullName evidence="11 12">Uncharacterized protein LOC106051797 isoform X2</fullName>
    </submittedName>
</protein>
<evidence type="ECO:0000313" key="10">
    <source>
        <dbReference type="Proteomes" id="UP001165740"/>
    </source>
</evidence>
<feature type="transmembrane region" description="Helical" evidence="8">
    <location>
        <begin position="218"/>
        <end position="241"/>
    </location>
</feature>
<dbReference type="GO" id="GO:0007155">
    <property type="term" value="P:cell adhesion"/>
    <property type="evidence" value="ECO:0007669"/>
    <property type="project" value="UniProtKB-KW"/>
</dbReference>
<evidence type="ECO:0000256" key="1">
    <source>
        <dbReference type="ARBA" id="ARBA00004479"/>
    </source>
</evidence>
<keyword evidence="2 8" id="KW-0812">Transmembrane</keyword>
<evidence type="ECO:0000256" key="5">
    <source>
        <dbReference type="ARBA" id="ARBA00022989"/>
    </source>
</evidence>
<comment type="subcellular location">
    <subcellularLocation>
        <location evidence="1">Membrane</location>
        <topology evidence="1">Single-pass type I membrane protein</topology>
    </subcellularLocation>
</comment>
<evidence type="ECO:0000256" key="6">
    <source>
        <dbReference type="ARBA" id="ARBA00023136"/>
    </source>
</evidence>
<evidence type="ECO:0000256" key="2">
    <source>
        <dbReference type="ARBA" id="ARBA00022692"/>
    </source>
</evidence>
<evidence type="ECO:0000256" key="9">
    <source>
        <dbReference type="SAM" id="SignalP"/>
    </source>
</evidence>
<organism evidence="10 12">
    <name type="scientific">Biomphalaria glabrata</name>
    <name type="common">Bloodfluke planorb</name>
    <name type="synonym">Freshwater snail</name>
    <dbReference type="NCBI Taxonomy" id="6526"/>
    <lineage>
        <taxon>Eukaryota</taxon>
        <taxon>Metazoa</taxon>
        <taxon>Spiralia</taxon>
        <taxon>Lophotrochozoa</taxon>
        <taxon>Mollusca</taxon>
        <taxon>Gastropoda</taxon>
        <taxon>Heterobranchia</taxon>
        <taxon>Euthyneura</taxon>
        <taxon>Panpulmonata</taxon>
        <taxon>Hygrophila</taxon>
        <taxon>Lymnaeoidea</taxon>
        <taxon>Planorbidae</taxon>
        <taxon>Biomphalaria</taxon>
    </lineage>
</organism>
<dbReference type="Pfam" id="PF06365">
    <property type="entry name" value="CD34_antigen"/>
    <property type="match status" value="1"/>
</dbReference>
<sequence length="425" mass="47413">MRTGTNLVSMICVACIITVCKECIGEVVCAKMTLNSETFQVLAKKEELENFVPRYHNCIATETSSMNEVYLKFMVTLEDHHKFTTYNIFNSANIQFDINPKFQCDLQKCVNTITLSMECSRIGNILCRLLIFEVMNELETTLKHAGSHLNCSSLSDCNCNATLFLNSGTTTTTTTTNFTQHIQSSAQSNYGTSTVFENQQKLNKSLSVNSTHSTNTNAIIIVVVVCTSIICIAVLAVYYFYTKNTSRRKTAQNGYDLTMNENKNNIPTIDIAQSNTQGITYNTSVISDMDVIDYHVCQLKTNNYINCMSTEDRIETSNFQTRSTSISSTNIYTKDGTEYARLGDKVRLDLNDYDFLLSQKASLSMQSATVCTQNVKTSNPPLVDDGEDTISRGSYPSRSSYILGKDVQDLVLDAPTNPYTLAKNV</sequence>
<gene>
    <name evidence="11 12" type="primary">LOC106051797</name>
</gene>
<keyword evidence="5 8" id="KW-1133">Transmembrane helix</keyword>
<proteinExistence type="predicted"/>
<evidence type="ECO:0000256" key="7">
    <source>
        <dbReference type="ARBA" id="ARBA00023180"/>
    </source>
</evidence>
<feature type="chain" id="PRO_5044702322" evidence="9">
    <location>
        <begin position="26"/>
        <end position="425"/>
    </location>
</feature>
<keyword evidence="10" id="KW-1185">Reference proteome</keyword>
<evidence type="ECO:0000313" key="11">
    <source>
        <dbReference type="RefSeq" id="XP_055860890.1"/>
    </source>
</evidence>
<dbReference type="GO" id="GO:0005886">
    <property type="term" value="C:plasma membrane"/>
    <property type="evidence" value="ECO:0007669"/>
    <property type="project" value="UniProtKB-ARBA"/>
</dbReference>
<evidence type="ECO:0000313" key="12">
    <source>
        <dbReference type="RefSeq" id="XP_055860891.1"/>
    </source>
</evidence>
<reference evidence="11 12" key="1">
    <citation type="submission" date="2025-04" db="UniProtKB">
        <authorList>
            <consortium name="RefSeq"/>
        </authorList>
    </citation>
    <scope>IDENTIFICATION</scope>
</reference>
<dbReference type="AlphaFoldDB" id="A0A9W2YDY5"/>
<evidence type="ECO:0000256" key="3">
    <source>
        <dbReference type="ARBA" id="ARBA00022729"/>
    </source>
</evidence>
<keyword evidence="3 9" id="KW-0732">Signal</keyword>
<name>A0A9W2YDY5_BIOGL</name>